<dbReference type="Proteomes" id="UP000053176">
    <property type="component" value="Unassembled WGS sequence"/>
</dbReference>
<evidence type="ECO:0000256" key="3">
    <source>
        <dbReference type="ARBA" id="ARBA00022448"/>
    </source>
</evidence>
<dbReference type="GO" id="GO:0020037">
    <property type="term" value="F:heme binding"/>
    <property type="evidence" value="ECO:0007669"/>
    <property type="project" value="InterPro"/>
</dbReference>
<dbReference type="Gene3D" id="3.10.105.10">
    <property type="entry name" value="Dipeptide-binding Protein, Domain 3"/>
    <property type="match status" value="1"/>
</dbReference>
<name>A0A101KVN1_RHILI</name>
<dbReference type="InterPro" id="IPR011980">
    <property type="entry name" value="CntA-like"/>
</dbReference>
<dbReference type="GO" id="GO:0043190">
    <property type="term" value="C:ATP-binding cassette (ABC) transporter complex"/>
    <property type="evidence" value="ECO:0007669"/>
    <property type="project" value="InterPro"/>
</dbReference>
<comment type="subcellular location">
    <subcellularLocation>
        <location evidence="1">Periplasm</location>
    </subcellularLocation>
</comment>
<gene>
    <name evidence="7" type="ORF">AU467_15605</name>
</gene>
<keyword evidence="4 5" id="KW-0732">Signal</keyword>
<dbReference type="InterPro" id="IPR030678">
    <property type="entry name" value="Peptide/Ni-bd"/>
</dbReference>
<dbReference type="CDD" id="cd08489">
    <property type="entry name" value="PBP2_NikA"/>
    <property type="match status" value="1"/>
</dbReference>
<feature type="domain" description="Solute-binding protein family 5" evidence="6">
    <location>
        <begin position="76"/>
        <end position="437"/>
    </location>
</feature>
<comment type="similarity">
    <text evidence="2">Belongs to the bacterial solute-binding protein 5 family.</text>
</comment>
<dbReference type="PIRSF" id="PIRSF002741">
    <property type="entry name" value="MppA"/>
    <property type="match status" value="1"/>
</dbReference>
<dbReference type="InterPro" id="IPR039424">
    <property type="entry name" value="SBP_5"/>
</dbReference>
<evidence type="ECO:0000313" key="7">
    <source>
        <dbReference type="EMBL" id="KUM27806.1"/>
    </source>
</evidence>
<feature type="chain" id="PRO_5007099294" evidence="5">
    <location>
        <begin position="27"/>
        <end position="525"/>
    </location>
</feature>
<protein>
    <submittedName>
        <fullName evidence="7">ABC transporter substrate-binding protein</fullName>
    </submittedName>
</protein>
<dbReference type="Gene3D" id="3.40.190.10">
    <property type="entry name" value="Periplasmic binding protein-like II"/>
    <property type="match status" value="1"/>
</dbReference>
<dbReference type="OrthoDB" id="9801912at2"/>
<feature type="signal peptide" evidence="5">
    <location>
        <begin position="1"/>
        <end position="26"/>
    </location>
</feature>
<dbReference type="InterPro" id="IPR000914">
    <property type="entry name" value="SBP_5_dom"/>
</dbReference>
<proteinExistence type="inferred from homology"/>
<dbReference type="Pfam" id="PF00496">
    <property type="entry name" value="SBP_bac_5"/>
    <property type="match status" value="1"/>
</dbReference>
<dbReference type="GO" id="GO:0030288">
    <property type="term" value="C:outer membrane-bounded periplasmic space"/>
    <property type="evidence" value="ECO:0007669"/>
    <property type="project" value="UniProtKB-ARBA"/>
</dbReference>
<dbReference type="SUPFAM" id="SSF53850">
    <property type="entry name" value="Periplasmic binding protein-like II"/>
    <property type="match status" value="1"/>
</dbReference>
<keyword evidence="3" id="KW-0813">Transport</keyword>
<evidence type="ECO:0000256" key="1">
    <source>
        <dbReference type="ARBA" id="ARBA00004418"/>
    </source>
</evidence>
<dbReference type="GO" id="GO:0016151">
    <property type="term" value="F:nickel cation binding"/>
    <property type="evidence" value="ECO:0007669"/>
    <property type="project" value="InterPro"/>
</dbReference>
<dbReference type="PANTHER" id="PTHR30290">
    <property type="entry name" value="PERIPLASMIC BINDING COMPONENT OF ABC TRANSPORTER"/>
    <property type="match status" value="1"/>
</dbReference>
<dbReference type="PROSITE" id="PS51318">
    <property type="entry name" value="TAT"/>
    <property type="match status" value="1"/>
</dbReference>
<sequence length="525" mass="57455">MSLNRRTFLQATSAALGMALAEAAFARIAYAEGAAGTLRVAIAKPAGNLDPQSHYAIWAIQDLMFEPLVRYGKGGQIEPYLATDWKIEDGGRKLLLTLRQGVTFQDGTAFDAASCKWNLERWLGLDQFSWMNCSKYFESLEVVDDHRITLHFKEPVLALMQELSYTRPPRFLSPKSVGADGKFVEPVGTGPWRQVSADDTQSVFERYDGYWGDKPSYDRVEAKVIPDPRSRVAALRANEIDVTGGFWIAPLTPEEAKQLEAAGVNVVIDPGNVTLVMAFNPDRGEALKDPQVRKAVSIGIDRAAISKALYHGYAKPAGNLFSAALPYAGTQHEAPVRDVAAASALLEKAGWTGSPVRSKDGKPLTLELVVSPDAVPGSRVIAEVIQSELKEIGIDLVVRSVDHASKHTDMLERKYDLGFFLTYGAPYDPFGSVVGLCLSTFDNDVEGKLVTDPANLDPLINAATAATGDQIEPSIQKVYDWLRDNDAIAPLVYVPSIWAHSKRVQGFTSPPTEYDMPYEHIVLAE</sequence>
<dbReference type="GO" id="GO:0015675">
    <property type="term" value="P:nickel cation transport"/>
    <property type="evidence" value="ECO:0007669"/>
    <property type="project" value="InterPro"/>
</dbReference>
<comment type="caution">
    <text evidence="7">The sequence shown here is derived from an EMBL/GenBank/DDBJ whole genome shotgun (WGS) entry which is preliminary data.</text>
</comment>
<organism evidence="7 8">
    <name type="scientific">Rhizobium loti</name>
    <name type="common">Mesorhizobium loti</name>
    <dbReference type="NCBI Taxonomy" id="381"/>
    <lineage>
        <taxon>Bacteria</taxon>
        <taxon>Pseudomonadati</taxon>
        <taxon>Pseudomonadota</taxon>
        <taxon>Alphaproteobacteria</taxon>
        <taxon>Hyphomicrobiales</taxon>
        <taxon>Phyllobacteriaceae</taxon>
        <taxon>Mesorhizobium</taxon>
    </lineage>
</organism>
<evidence type="ECO:0000259" key="6">
    <source>
        <dbReference type="Pfam" id="PF00496"/>
    </source>
</evidence>
<evidence type="ECO:0000256" key="5">
    <source>
        <dbReference type="SAM" id="SignalP"/>
    </source>
</evidence>
<dbReference type="EMBL" id="LPWA01000068">
    <property type="protein sequence ID" value="KUM27806.1"/>
    <property type="molecule type" value="Genomic_DNA"/>
</dbReference>
<evidence type="ECO:0000313" key="8">
    <source>
        <dbReference type="Proteomes" id="UP000053176"/>
    </source>
</evidence>
<dbReference type="InterPro" id="IPR006311">
    <property type="entry name" value="TAT_signal"/>
</dbReference>
<dbReference type="GO" id="GO:1904680">
    <property type="term" value="F:peptide transmembrane transporter activity"/>
    <property type="evidence" value="ECO:0007669"/>
    <property type="project" value="TreeGrafter"/>
</dbReference>
<evidence type="ECO:0000256" key="2">
    <source>
        <dbReference type="ARBA" id="ARBA00005695"/>
    </source>
</evidence>
<dbReference type="PANTHER" id="PTHR30290:SF9">
    <property type="entry name" value="OLIGOPEPTIDE-BINDING PROTEIN APPA"/>
    <property type="match status" value="1"/>
</dbReference>
<evidence type="ECO:0000256" key="4">
    <source>
        <dbReference type="ARBA" id="ARBA00022729"/>
    </source>
</evidence>
<dbReference type="AlphaFoldDB" id="A0A101KVN1"/>
<dbReference type="GO" id="GO:0015833">
    <property type="term" value="P:peptide transport"/>
    <property type="evidence" value="ECO:0007669"/>
    <property type="project" value="TreeGrafter"/>
</dbReference>
<accession>A0A101KVN1</accession>
<reference evidence="7 8" key="1">
    <citation type="submission" date="2015-12" db="EMBL/GenBank/DDBJ databases">
        <title>Draft genome sequence of Mesorhizobium sp. UFLA 01-765, a multitolerant efficient symbiont and plant-growth promoting strain isolated from Zn-mining soil using Leucaena leucocephala as a trap plant.</title>
        <authorList>
            <person name="Rangel W.M."/>
            <person name="Thijs S."/>
            <person name="Longatti S.M."/>
            <person name="Moreira F.M."/>
            <person name="Weyens N."/>
            <person name="Vangronsveld J."/>
            <person name="Van Hamme J.D."/>
            <person name="Bottos E.M."/>
            <person name="Rineau F."/>
        </authorList>
    </citation>
    <scope>NUCLEOTIDE SEQUENCE [LARGE SCALE GENOMIC DNA]</scope>
    <source>
        <strain evidence="7 8">UFLA 01-765</strain>
    </source>
</reference>